<dbReference type="InterPro" id="IPR036396">
    <property type="entry name" value="Cyt_P450_sf"/>
</dbReference>
<dbReference type="OrthoDB" id="1844152at2759"/>
<gene>
    <name evidence="6" type="ORF">SAMD00023353_2901240</name>
</gene>
<evidence type="ECO:0000256" key="3">
    <source>
        <dbReference type="ARBA" id="ARBA00022723"/>
    </source>
</evidence>
<evidence type="ECO:0000256" key="5">
    <source>
        <dbReference type="ARBA" id="ARBA00023004"/>
    </source>
</evidence>
<evidence type="ECO:0000256" key="2">
    <source>
        <dbReference type="ARBA" id="ARBA00010617"/>
    </source>
</evidence>
<evidence type="ECO:0000313" key="7">
    <source>
        <dbReference type="Proteomes" id="UP000054516"/>
    </source>
</evidence>
<keyword evidence="5" id="KW-0408">Iron</keyword>
<proteinExistence type="inferred from homology"/>
<evidence type="ECO:0000256" key="4">
    <source>
        <dbReference type="ARBA" id="ARBA00023002"/>
    </source>
</evidence>
<keyword evidence="4" id="KW-0560">Oxidoreductase</keyword>
<evidence type="ECO:0000313" key="6">
    <source>
        <dbReference type="EMBL" id="GAP88443.1"/>
    </source>
</evidence>
<protein>
    <submittedName>
        <fullName evidence="6">Putative cytochrome P450</fullName>
    </submittedName>
</protein>
<evidence type="ECO:0000256" key="1">
    <source>
        <dbReference type="ARBA" id="ARBA00001971"/>
    </source>
</evidence>
<dbReference type="PANTHER" id="PTHR46206">
    <property type="entry name" value="CYTOCHROME P450"/>
    <property type="match status" value="1"/>
</dbReference>
<dbReference type="GO" id="GO:0005506">
    <property type="term" value="F:iron ion binding"/>
    <property type="evidence" value="ECO:0007669"/>
    <property type="project" value="InterPro"/>
</dbReference>
<dbReference type="Proteomes" id="UP000054516">
    <property type="component" value="Unassembled WGS sequence"/>
</dbReference>
<accession>A0A1W2TJQ7</accession>
<dbReference type="GO" id="GO:0004497">
    <property type="term" value="F:monooxygenase activity"/>
    <property type="evidence" value="ECO:0007669"/>
    <property type="project" value="InterPro"/>
</dbReference>
<keyword evidence="3" id="KW-0479">Metal-binding</keyword>
<reference evidence="6" key="1">
    <citation type="submission" date="2016-03" db="EMBL/GenBank/DDBJ databases">
        <title>Draft genome sequence of Rosellinia necatrix.</title>
        <authorList>
            <person name="Kanematsu S."/>
        </authorList>
    </citation>
    <scope>NUCLEOTIDE SEQUENCE [LARGE SCALE GENOMIC DNA]</scope>
    <source>
        <strain evidence="6">W97</strain>
    </source>
</reference>
<dbReference type="STRING" id="77044.A0A1W2TJQ7"/>
<keyword evidence="7" id="KW-1185">Reference proteome</keyword>
<dbReference type="GO" id="GO:0020037">
    <property type="term" value="F:heme binding"/>
    <property type="evidence" value="ECO:0007669"/>
    <property type="project" value="InterPro"/>
</dbReference>
<sequence>MFFLASTIIFVLVLVSYRFFLLVADRSPEQTRSQSLAFWVTAPIVGVSRDRLFAWILGAIRSITQCYTHSFSGYEAYGKTAETVFAQPMMGIGAVVSIPVSQLHVLKKSESEIITEKAQIKGLQPSYTTGDKEIFDELIHFKVVRRFIRKSMIDVFIGPVNEELDLAFRKHWDTNTVDWKTVNVWDTRAKIMSQVANRIIFGAELACNAEFTKHSRKFGWGLFGDAAFVNAPPSLIRPVVAPIIGYSARRHEAACLKIIVPYLERRLHQQSDEYRDDKDRPNDTVQWLVDECMKAGGKHVNSVSMARRLLQLYLMSNFGITYAFVGSVLDLHSSESRDEFLEGLRSLHWSWSQEANAPVPLLVIDS</sequence>
<dbReference type="SUPFAM" id="SSF48264">
    <property type="entry name" value="Cytochrome P450"/>
    <property type="match status" value="1"/>
</dbReference>
<dbReference type="OMA" id="WILGAIR"/>
<organism evidence="6">
    <name type="scientific">Rosellinia necatrix</name>
    <name type="common">White root-rot fungus</name>
    <dbReference type="NCBI Taxonomy" id="77044"/>
    <lineage>
        <taxon>Eukaryota</taxon>
        <taxon>Fungi</taxon>
        <taxon>Dikarya</taxon>
        <taxon>Ascomycota</taxon>
        <taxon>Pezizomycotina</taxon>
        <taxon>Sordariomycetes</taxon>
        <taxon>Xylariomycetidae</taxon>
        <taxon>Xylariales</taxon>
        <taxon>Xylariaceae</taxon>
        <taxon>Rosellinia</taxon>
    </lineage>
</organism>
<dbReference type="EMBL" id="DF977474">
    <property type="protein sequence ID" value="GAP88443.1"/>
    <property type="molecule type" value="Genomic_DNA"/>
</dbReference>
<name>A0A1W2TJQ7_ROSNE</name>
<dbReference type="Gene3D" id="1.10.630.10">
    <property type="entry name" value="Cytochrome P450"/>
    <property type="match status" value="1"/>
</dbReference>
<comment type="cofactor">
    <cofactor evidence="1">
        <name>heme</name>
        <dbReference type="ChEBI" id="CHEBI:30413"/>
    </cofactor>
</comment>
<comment type="similarity">
    <text evidence="2">Belongs to the cytochrome P450 family.</text>
</comment>
<dbReference type="GO" id="GO:0016705">
    <property type="term" value="F:oxidoreductase activity, acting on paired donors, with incorporation or reduction of molecular oxygen"/>
    <property type="evidence" value="ECO:0007669"/>
    <property type="project" value="InterPro"/>
</dbReference>
<dbReference type="AlphaFoldDB" id="A0A1W2TJQ7"/>